<dbReference type="GO" id="GO:0008168">
    <property type="term" value="F:methyltransferase activity"/>
    <property type="evidence" value="ECO:0007669"/>
    <property type="project" value="UniProtKB-KW"/>
</dbReference>
<dbReference type="GO" id="GO:0006402">
    <property type="term" value="P:mRNA catabolic process"/>
    <property type="evidence" value="ECO:0007669"/>
    <property type="project" value="InterPro"/>
</dbReference>
<evidence type="ECO:0000256" key="2">
    <source>
        <dbReference type="ARBA" id="ARBA00023012"/>
    </source>
</evidence>
<evidence type="ECO:0000256" key="4">
    <source>
        <dbReference type="PROSITE-ProRule" id="PRU00169"/>
    </source>
</evidence>
<dbReference type="InterPro" id="IPR036107">
    <property type="entry name" value="CsrA_sf"/>
</dbReference>
<keyword evidence="3" id="KW-0694">RNA-binding</keyword>
<proteinExistence type="inferred from homology"/>
<dbReference type="Proteomes" id="UP000214646">
    <property type="component" value="Unassembled WGS sequence"/>
</dbReference>
<dbReference type="GO" id="GO:1902208">
    <property type="term" value="P:regulation of bacterial-type flagellum assembly"/>
    <property type="evidence" value="ECO:0007669"/>
    <property type="project" value="UniProtKB-UniRule"/>
</dbReference>
<dbReference type="PROSITE" id="PS50110">
    <property type="entry name" value="RESPONSE_REGULATORY"/>
    <property type="match status" value="1"/>
</dbReference>
<dbReference type="EMBL" id="NIDE01000003">
    <property type="protein sequence ID" value="OWK44541.1"/>
    <property type="molecule type" value="Genomic_DNA"/>
</dbReference>
<dbReference type="PANTHER" id="PTHR44591">
    <property type="entry name" value="STRESS RESPONSE REGULATOR PROTEIN 1"/>
    <property type="match status" value="1"/>
</dbReference>
<keyword evidence="3" id="KW-0963">Cytoplasm</keyword>
<keyword evidence="3" id="KW-0678">Repressor</keyword>
<keyword evidence="6" id="KW-0489">Methyltransferase</keyword>
<dbReference type="GO" id="GO:0045947">
    <property type="term" value="P:negative regulation of translational initiation"/>
    <property type="evidence" value="ECO:0007669"/>
    <property type="project" value="UniProtKB-UniRule"/>
</dbReference>
<dbReference type="RefSeq" id="WP_088253792.1">
    <property type="nucleotide sequence ID" value="NZ_NIDE01000003.1"/>
</dbReference>
<dbReference type="CDD" id="cd17546">
    <property type="entry name" value="REC_hyHK_CKI1_RcsC-like"/>
    <property type="match status" value="1"/>
</dbReference>
<organism evidence="6 7">
    <name type="scientific">Fimbriiglobus ruber</name>
    <dbReference type="NCBI Taxonomy" id="1908690"/>
    <lineage>
        <taxon>Bacteria</taxon>
        <taxon>Pseudomonadati</taxon>
        <taxon>Planctomycetota</taxon>
        <taxon>Planctomycetia</taxon>
        <taxon>Gemmatales</taxon>
        <taxon>Gemmataceae</taxon>
        <taxon>Fimbriiglobus</taxon>
    </lineage>
</organism>
<feature type="domain" description="Response regulatory" evidence="5">
    <location>
        <begin position="138"/>
        <end position="255"/>
    </location>
</feature>
<evidence type="ECO:0000256" key="1">
    <source>
        <dbReference type="ARBA" id="ARBA00022553"/>
    </source>
</evidence>
<comment type="function">
    <text evidence="3">A translational regulator that binds mRNA to regulate translation initiation and/or mRNA stability. Usually binds in the 5'-UTR at or near the Shine-Dalgarno sequence preventing ribosome-binding, thus repressing translation. Its main target seems to be the major flagellin gene, while its function is anatagonized by FliW.</text>
</comment>
<dbReference type="GO" id="GO:0006109">
    <property type="term" value="P:regulation of carbohydrate metabolic process"/>
    <property type="evidence" value="ECO:0007669"/>
    <property type="project" value="InterPro"/>
</dbReference>
<dbReference type="Gene3D" id="2.60.40.4380">
    <property type="entry name" value="Translational regulator CsrA"/>
    <property type="match status" value="1"/>
</dbReference>
<keyword evidence="2" id="KW-0902">Two-component regulatory system</keyword>
<name>A0A225DT84_9BACT</name>
<comment type="similarity">
    <text evidence="3">Belongs to the CsrA/RsmA family.</text>
</comment>
<dbReference type="GO" id="GO:0000160">
    <property type="term" value="P:phosphorelay signal transduction system"/>
    <property type="evidence" value="ECO:0007669"/>
    <property type="project" value="UniProtKB-KW"/>
</dbReference>
<dbReference type="InterPro" id="IPR001789">
    <property type="entry name" value="Sig_transdc_resp-reg_receiver"/>
</dbReference>
<dbReference type="GO" id="GO:0044781">
    <property type="term" value="P:bacterial-type flagellum organization"/>
    <property type="evidence" value="ECO:0007669"/>
    <property type="project" value="UniProtKB-KW"/>
</dbReference>
<evidence type="ECO:0000256" key="3">
    <source>
        <dbReference type="HAMAP-Rule" id="MF_00167"/>
    </source>
</evidence>
<dbReference type="GO" id="GO:0032259">
    <property type="term" value="P:methylation"/>
    <property type="evidence" value="ECO:0007669"/>
    <property type="project" value="UniProtKB-KW"/>
</dbReference>
<dbReference type="Gene3D" id="3.40.50.2300">
    <property type="match status" value="1"/>
</dbReference>
<keyword evidence="3" id="KW-1005">Bacterial flagellum biogenesis</keyword>
<evidence type="ECO:0000259" key="5">
    <source>
        <dbReference type="PROSITE" id="PS50110"/>
    </source>
</evidence>
<dbReference type="InterPro" id="IPR050595">
    <property type="entry name" value="Bact_response_regulator"/>
</dbReference>
<keyword evidence="1 4" id="KW-0597">Phosphoprotein</keyword>
<sequence length="259" mass="28553">MLVVSRKPNEKLVFPGIDTVVRVVSVKSNVVRLGIDAPPDVAVYREELLTRIAASESAANEPHEPPAGSREFRHRLRNRLNAAAIGLALLERQQRAGMTEAAEATLARVNEEFSTLQGYVERMADPPAPVRKTAKVRRALLVEDDRNERELLAGFLRVAGIDVASVGDGSEALDYLHTHDRPDAVLLDMGLPRCDGPTTVRALRHSPAHAGLKIFAVSGYPPEHFGLDHGPTGIDRWFQKPLDPERLLVELDRELNIHA</sequence>
<keyword evidence="3" id="KW-0810">Translation regulation</keyword>
<dbReference type="Pfam" id="PF00072">
    <property type="entry name" value="Response_reg"/>
    <property type="match status" value="1"/>
</dbReference>
<dbReference type="PANTHER" id="PTHR44591:SF14">
    <property type="entry name" value="PROTEIN PILG"/>
    <property type="match status" value="1"/>
</dbReference>
<feature type="modified residue" description="4-aspartylphosphate" evidence="4">
    <location>
        <position position="188"/>
    </location>
</feature>
<comment type="subcellular location">
    <subcellularLocation>
        <location evidence="3">Cytoplasm</location>
    </subcellularLocation>
</comment>
<comment type="subunit">
    <text evidence="3">Homodimer; the beta-strands of each monomer intercalate to form a hydrophobic core, while the alpha-helices form wings that extend away from the core.</text>
</comment>
<evidence type="ECO:0000313" key="6">
    <source>
        <dbReference type="EMBL" id="OWK44541.1"/>
    </source>
</evidence>
<gene>
    <name evidence="3" type="primary">csrA</name>
    <name evidence="6" type="ORF">FRUB_02473</name>
</gene>
<dbReference type="GO" id="GO:0048027">
    <property type="term" value="F:mRNA 5'-UTR binding"/>
    <property type="evidence" value="ECO:0007669"/>
    <property type="project" value="UniProtKB-UniRule"/>
</dbReference>
<dbReference type="Pfam" id="PF02599">
    <property type="entry name" value="CsrA"/>
    <property type="match status" value="1"/>
</dbReference>
<dbReference type="AlphaFoldDB" id="A0A225DT84"/>
<dbReference type="InterPro" id="IPR003751">
    <property type="entry name" value="CsrA"/>
</dbReference>
<dbReference type="HAMAP" id="MF_00167">
    <property type="entry name" value="CsrA"/>
    <property type="match status" value="1"/>
</dbReference>
<dbReference type="SUPFAM" id="SSF117130">
    <property type="entry name" value="CsrA-like"/>
    <property type="match status" value="1"/>
</dbReference>
<evidence type="ECO:0000313" key="7">
    <source>
        <dbReference type="Proteomes" id="UP000214646"/>
    </source>
</evidence>
<accession>A0A225DT84</accession>
<comment type="caution">
    <text evidence="6">The sequence shown here is derived from an EMBL/GenBank/DDBJ whole genome shotgun (WGS) entry which is preliminary data.</text>
</comment>
<keyword evidence="6" id="KW-0808">Transferase</keyword>
<dbReference type="GO" id="GO:0005737">
    <property type="term" value="C:cytoplasm"/>
    <property type="evidence" value="ECO:0007669"/>
    <property type="project" value="UniProtKB-SubCell"/>
</dbReference>
<dbReference type="SMART" id="SM00448">
    <property type="entry name" value="REC"/>
    <property type="match status" value="1"/>
</dbReference>
<dbReference type="InterPro" id="IPR011006">
    <property type="entry name" value="CheY-like_superfamily"/>
</dbReference>
<protein>
    <recommendedName>
        <fullName evidence="3">Translational regulator CsrA</fullName>
    </recommendedName>
</protein>
<keyword evidence="7" id="KW-1185">Reference proteome</keyword>
<dbReference type="SUPFAM" id="SSF52172">
    <property type="entry name" value="CheY-like"/>
    <property type="match status" value="1"/>
</dbReference>
<dbReference type="OrthoDB" id="292005at2"/>
<reference evidence="7" key="1">
    <citation type="submission" date="2017-06" db="EMBL/GenBank/DDBJ databases">
        <title>Genome analysis of Fimbriiglobus ruber SP5, the first member of the order Planctomycetales with confirmed chitinolytic capability.</title>
        <authorList>
            <person name="Ravin N.V."/>
            <person name="Rakitin A.L."/>
            <person name="Ivanova A.A."/>
            <person name="Beletsky A.V."/>
            <person name="Kulichevskaya I.S."/>
            <person name="Mardanov A.V."/>
            <person name="Dedysh S.N."/>
        </authorList>
    </citation>
    <scope>NUCLEOTIDE SEQUENCE [LARGE SCALE GENOMIC DNA]</scope>
    <source>
        <strain evidence="7">SP5</strain>
    </source>
</reference>